<protein>
    <submittedName>
        <fullName evidence="2">Uncharacterized protein</fullName>
    </submittedName>
</protein>
<dbReference type="EMBL" id="MFJL01000019">
    <property type="protein sequence ID" value="OGG15649.1"/>
    <property type="molecule type" value="Genomic_DNA"/>
</dbReference>
<proteinExistence type="predicted"/>
<dbReference type="Proteomes" id="UP000176923">
    <property type="component" value="Unassembled WGS sequence"/>
</dbReference>
<evidence type="ECO:0000313" key="3">
    <source>
        <dbReference type="Proteomes" id="UP000176923"/>
    </source>
</evidence>
<feature type="region of interest" description="Disordered" evidence="1">
    <location>
        <begin position="1"/>
        <end position="116"/>
    </location>
</feature>
<sequence>MTGEGEGSTPSEAVFVPPKPVESAPTAVPPVQGEPVVPPADTSSTSQPPADGNKSETGDIPEDASSEPKADIPRTSEPQSISTDSQGTTTTSASAPPTSEQRANVAPQEETEITPDLFKDINQMINIVVEKYNIRNIDDPDQLKEELKTRNDLSPALRKALQIRADISRTQKAIATAVEKNHQVPDNPSETNTQPNTNQETDAQIESHYQKDKGLFRVDNDGNRVTTEVIYLNQTFNVFVRELGKIGESNREAKALGEKLASQLTRSINRPDIYVFDTSENRELKRNNDLNYSVSDAIVLSLEGQLNGETDINKIAQGIKDGTITADPSVGVLANLLVWYNQTEVDSPKRKLLSGLMYDELRHLDAKKLNELGKKSPQHKVAVDKILQYRSVSSEGSELAKTQKMFEEYLTDFDDAIELQVRSVYGKELAETLKLNFRNNRRHTIPMFLYAHAIENSEFMTRDEAGHIVLKHEYDTQLTEIIQTLGFNPAEKQMIINLALSPGTPLAILNASLGIDGRMLNSEKGMEEQAHEASKIIVGRAITDPEPLIAGIEANQDIETTLKSGMGKVIEEMTRLNMGPGMHIDEEKLKKLLGKSFSTGAMAILMLWSQIMDVVSTDENKLAGGGGGQQRH</sequence>
<evidence type="ECO:0000256" key="1">
    <source>
        <dbReference type="SAM" id="MobiDB-lite"/>
    </source>
</evidence>
<feature type="compositionally biased region" description="Low complexity" evidence="1">
    <location>
        <begin position="187"/>
        <end position="200"/>
    </location>
</feature>
<evidence type="ECO:0000313" key="2">
    <source>
        <dbReference type="EMBL" id="OGG15649.1"/>
    </source>
</evidence>
<accession>A0A1F5ZT78</accession>
<comment type="caution">
    <text evidence="2">The sequence shown here is derived from an EMBL/GenBank/DDBJ whole genome shotgun (WGS) entry which is preliminary data.</text>
</comment>
<reference evidence="2 3" key="1">
    <citation type="journal article" date="2016" name="Nat. Commun.">
        <title>Thousands of microbial genomes shed light on interconnected biogeochemical processes in an aquifer system.</title>
        <authorList>
            <person name="Anantharaman K."/>
            <person name="Brown C.T."/>
            <person name="Hug L.A."/>
            <person name="Sharon I."/>
            <person name="Castelle C.J."/>
            <person name="Probst A.J."/>
            <person name="Thomas B.C."/>
            <person name="Singh A."/>
            <person name="Wilkins M.J."/>
            <person name="Karaoz U."/>
            <person name="Brodie E.L."/>
            <person name="Williams K.H."/>
            <person name="Hubbard S.S."/>
            <person name="Banfield J.F."/>
        </authorList>
    </citation>
    <scope>NUCLEOTIDE SEQUENCE [LARGE SCALE GENOMIC DNA]</scope>
</reference>
<feature type="region of interest" description="Disordered" evidence="1">
    <location>
        <begin position="178"/>
        <end position="200"/>
    </location>
</feature>
<feature type="compositionally biased region" description="Low complexity" evidence="1">
    <location>
        <begin position="79"/>
        <end position="99"/>
    </location>
</feature>
<organism evidence="2 3">
    <name type="scientific">Candidatus Gottesmanbacteria bacterium RIFCSPHIGHO2_02_FULL_39_11</name>
    <dbReference type="NCBI Taxonomy" id="1798382"/>
    <lineage>
        <taxon>Bacteria</taxon>
        <taxon>Candidatus Gottesmaniibacteriota</taxon>
    </lineage>
</organism>
<name>A0A1F5ZT78_9BACT</name>
<dbReference type="STRING" id="1798382.A3D77_01315"/>
<dbReference type="AlphaFoldDB" id="A0A1F5ZT78"/>
<gene>
    <name evidence="2" type="ORF">A3D77_01315</name>
</gene>